<accession>A0AAN8NJ35</accession>
<dbReference type="Gene3D" id="3.20.20.80">
    <property type="entry name" value="Glycosidases"/>
    <property type="match status" value="1"/>
</dbReference>
<comment type="caution">
    <text evidence="3">The sequence shown here is derived from an EMBL/GenBank/DDBJ whole genome shotgun (WGS) entry which is preliminary data.</text>
</comment>
<keyword evidence="4" id="KW-1185">Reference proteome</keyword>
<evidence type="ECO:0000259" key="2">
    <source>
        <dbReference type="Pfam" id="PF16862"/>
    </source>
</evidence>
<reference evidence="3 4" key="1">
    <citation type="submission" date="2019-10" db="EMBL/GenBank/DDBJ databases">
        <authorList>
            <person name="Palmer J.M."/>
        </authorList>
    </citation>
    <scope>NUCLEOTIDE SEQUENCE [LARGE SCALE GENOMIC DNA]</scope>
    <source>
        <strain evidence="3 4">TWF506</strain>
    </source>
</reference>
<gene>
    <name evidence="3" type="ORF">TWF506_011050</name>
</gene>
<dbReference type="InterPro" id="IPR031728">
    <property type="entry name" value="GlcAase_C"/>
</dbReference>
<dbReference type="Proteomes" id="UP001307849">
    <property type="component" value="Unassembled WGS sequence"/>
</dbReference>
<evidence type="ECO:0000313" key="3">
    <source>
        <dbReference type="EMBL" id="KAK6506127.1"/>
    </source>
</evidence>
<keyword evidence="1" id="KW-0732">Signal</keyword>
<name>A0AAN8NJ35_9PEZI</name>
<dbReference type="AlphaFoldDB" id="A0AAN8NJ35"/>
<dbReference type="InterPro" id="IPR017853">
    <property type="entry name" value="GH"/>
</dbReference>
<feature type="chain" id="PRO_5043001897" description="Beta-glucuronidase C-terminal domain-containing protein" evidence="1">
    <location>
        <begin position="28"/>
        <end position="719"/>
    </location>
</feature>
<dbReference type="InterPro" id="IPR052974">
    <property type="entry name" value="GH79_Enzymes"/>
</dbReference>
<feature type="domain" description="Beta-glucuronidase C-terminal" evidence="2">
    <location>
        <begin position="600"/>
        <end position="712"/>
    </location>
</feature>
<proteinExistence type="predicted"/>
<dbReference type="Pfam" id="PF16862">
    <property type="entry name" value="Glyco_hydro_79C"/>
    <property type="match status" value="1"/>
</dbReference>
<dbReference type="EMBL" id="JAVHJM010000009">
    <property type="protein sequence ID" value="KAK6506127.1"/>
    <property type="molecule type" value="Genomic_DNA"/>
</dbReference>
<organism evidence="3 4">
    <name type="scientific">Arthrobotrys conoides</name>
    <dbReference type="NCBI Taxonomy" id="74498"/>
    <lineage>
        <taxon>Eukaryota</taxon>
        <taxon>Fungi</taxon>
        <taxon>Dikarya</taxon>
        <taxon>Ascomycota</taxon>
        <taxon>Pezizomycotina</taxon>
        <taxon>Orbiliomycetes</taxon>
        <taxon>Orbiliales</taxon>
        <taxon>Orbiliaceae</taxon>
        <taxon>Arthrobotrys</taxon>
    </lineage>
</organism>
<feature type="signal peptide" evidence="1">
    <location>
        <begin position="1"/>
        <end position="27"/>
    </location>
</feature>
<dbReference type="SUPFAM" id="SSF51445">
    <property type="entry name" value="(Trans)glycosidases"/>
    <property type="match status" value="1"/>
</dbReference>
<protein>
    <recommendedName>
        <fullName evidence="2">Beta-glucuronidase C-terminal domain-containing protein</fullName>
    </recommendedName>
</protein>
<sequence length="719" mass="78895">MRLQSLVISTLLSFVYLHVLFITESHAQYLGHATVINISPTLLNTAAAPTIDRSFISYSLEHMAMPAFLNTQILKNLMEIWKSKTGSRPGIRIGGSGMDKTTYVPTFDKPVMWTAIPSPQYLVGPSYFNLVRDYFPSDTQITFGLNLVNKTDNWQNTVDFAVAADENIPQVDLFEIGNEPDLYILGKQRPRGWTGRDYAEEWKSVANRVKAVLPNAQFQPAVFAGSLKDEFDLNSLIRAGINSNEYNIPTYSLHFYAQSACSGKPNLDSLANHNILGQQLQRFDPQIAAAEAGGARFTMAESNTVSCSGFVDVSDTFASALWLVDYSLAAAAKNIDRIYFHNGPTTPYSLFIPRGADGLESGIRPIFYGVYFLAEALALPEQDSTTKFLVKPIDLPGSPSDIAVYGLYSNRVQKPNLDIMETTKVAYTTTVSETSTMFYTDMLETVKSVSTISIIKSIATSVKCITTTAVYIIPNPTTVTKTTTLQGIETTTFERQLADGSTITQTTEIAYPMVTTLVLPTITRIRTTSQRVLTSYVLSTIWTSQTITVTKIITRTTPLVYTTSSVYAVPTILTSTQTKAITNPQATNIPNFPSYDGVFLARAVILNLSPYNTSDEKVLNCRSCSAPSPAMYGTVGQRKSTRVTVNGFQPGHRLKLVRLRGPGLNAKAGVNVSGIAFNEDTGIVMNTPRPGSIYVERDGTARFDILASEAVLLVDERVL</sequence>
<dbReference type="PANTHER" id="PTHR36183">
    <property type="entry name" value="BETA-GLUCURONIDASE"/>
    <property type="match status" value="1"/>
</dbReference>
<evidence type="ECO:0000313" key="4">
    <source>
        <dbReference type="Proteomes" id="UP001307849"/>
    </source>
</evidence>
<dbReference type="PANTHER" id="PTHR36183:SF2">
    <property type="entry name" value="BETA-GLUCURONIDASE C-TERMINAL DOMAIN-CONTAINING PROTEIN"/>
    <property type="match status" value="1"/>
</dbReference>
<evidence type="ECO:0000256" key="1">
    <source>
        <dbReference type="SAM" id="SignalP"/>
    </source>
</evidence>